<comment type="pathway">
    <text evidence="2">Cofactor biosynthesis; tetrahydrofolate biosynthesis; 2-amino-4-hydroxy-6-hydroxymethyl-7,8-dihydropteridine diphosphate from 7,8-dihydroneopterin triphosphate: step 3/4.</text>
</comment>
<dbReference type="EC" id="4.1.2.25" evidence="4"/>
<dbReference type="NCBIfam" id="TIGR00525">
    <property type="entry name" value="folB"/>
    <property type="match status" value="1"/>
</dbReference>
<keyword evidence="5" id="KW-0289">Folate biosynthesis</keyword>
<accession>A0A3B0YUH7</accession>
<evidence type="ECO:0000256" key="4">
    <source>
        <dbReference type="ARBA" id="ARBA00013043"/>
    </source>
</evidence>
<evidence type="ECO:0000256" key="7">
    <source>
        <dbReference type="ARBA" id="ARBA00023239"/>
    </source>
</evidence>
<dbReference type="PANTHER" id="PTHR42844">
    <property type="entry name" value="DIHYDRONEOPTERIN ALDOLASE 1-RELATED"/>
    <property type="match status" value="1"/>
</dbReference>
<evidence type="ECO:0000256" key="2">
    <source>
        <dbReference type="ARBA" id="ARBA00005013"/>
    </source>
</evidence>
<gene>
    <name evidence="10" type="ORF">MNBD_GAMMA15-191</name>
</gene>
<dbReference type="InterPro" id="IPR006156">
    <property type="entry name" value="Dihydroneopterin_aldolase"/>
</dbReference>
<dbReference type="FunFam" id="3.30.1130.10:FF:000002">
    <property type="entry name" value="7,8-dihydroneopterin aldolase"/>
    <property type="match status" value="1"/>
</dbReference>
<evidence type="ECO:0000256" key="1">
    <source>
        <dbReference type="ARBA" id="ARBA00001353"/>
    </source>
</evidence>
<keyword evidence="6" id="KW-0413">Isomerase</keyword>
<comment type="catalytic activity">
    <reaction evidence="1">
        <text>7,8-dihydroneopterin = 6-hydroxymethyl-7,8-dihydropterin + glycolaldehyde</text>
        <dbReference type="Rhea" id="RHEA:10540"/>
        <dbReference type="ChEBI" id="CHEBI:17001"/>
        <dbReference type="ChEBI" id="CHEBI:17071"/>
        <dbReference type="ChEBI" id="CHEBI:44841"/>
        <dbReference type="EC" id="4.1.2.25"/>
    </reaction>
</comment>
<dbReference type="EMBL" id="UOFN01000107">
    <property type="protein sequence ID" value="VAW79127.1"/>
    <property type="molecule type" value="Genomic_DNA"/>
</dbReference>
<evidence type="ECO:0000256" key="6">
    <source>
        <dbReference type="ARBA" id="ARBA00023235"/>
    </source>
</evidence>
<evidence type="ECO:0000256" key="5">
    <source>
        <dbReference type="ARBA" id="ARBA00022909"/>
    </source>
</evidence>
<dbReference type="Pfam" id="PF02152">
    <property type="entry name" value="FolB"/>
    <property type="match status" value="1"/>
</dbReference>
<feature type="domain" description="Dihydroneopterin aldolase/epimerase" evidence="9">
    <location>
        <begin position="38"/>
        <end position="148"/>
    </location>
</feature>
<dbReference type="SUPFAM" id="SSF55620">
    <property type="entry name" value="Tetrahydrobiopterin biosynthesis enzymes-like"/>
    <property type="match status" value="1"/>
</dbReference>
<reference evidence="10" key="1">
    <citation type="submission" date="2018-06" db="EMBL/GenBank/DDBJ databases">
        <authorList>
            <person name="Zhirakovskaya E."/>
        </authorList>
    </citation>
    <scope>NUCLEOTIDE SEQUENCE</scope>
</reference>
<evidence type="ECO:0000256" key="3">
    <source>
        <dbReference type="ARBA" id="ARBA00005708"/>
    </source>
</evidence>
<sequence length="152" mass="17076">MEGFSGLRSSCPHGWFNPYNLYIVANLCSVKALFMDIIFIRDLRIDTVIGIYDWERAIKQTIHLDLEMATDIARAAATDHIDDTLNYKAVSKRVIAFVEESSFQLVETLAERIVQLVLTEFDVPWMRLILNKGGAVRGAQGVGVIIERSNGS</sequence>
<dbReference type="InterPro" id="IPR043133">
    <property type="entry name" value="GTP-CH-I_C/QueF"/>
</dbReference>
<comment type="similarity">
    <text evidence="3">Belongs to the DHNA family.</text>
</comment>
<dbReference type="GO" id="GO:0004150">
    <property type="term" value="F:dihydroneopterin aldolase activity"/>
    <property type="evidence" value="ECO:0007669"/>
    <property type="project" value="UniProtKB-EC"/>
</dbReference>
<keyword evidence="7 10" id="KW-0456">Lyase</keyword>
<dbReference type="InterPro" id="IPR006157">
    <property type="entry name" value="FolB_dom"/>
</dbReference>
<dbReference type="NCBIfam" id="TIGR00526">
    <property type="entry name" value="folB_dom"/>
    <property type="match status" value="1"/>
</dbReference>
<evidence type="ECO:0000259" key="9">
    <source>
        <dbReference type="SMART" id="SM00905"/>
    </source>
</evidence>
<dbReference type="PANTHER" id="PTHR42844:SF1">
    <property type="entry name" value="DIHYDRONEOPTERIN ALDOLASE 1-RELATED"/>
    <property type="match status" value="1"/>
</dbReference>
<dbReference type="GO" id="GO:0016853">
    <property type="term" value="F:isomerase activity"/>
    <property type="evidence" value="ECO:0007669"/>
    <property type="project" value="UniProtKB-KW"/>
</dbReference>
<protein>
    <recommendedName>
        <fullName evidence="4">dihydroneopterin aldolase</fullName>
        <ecNumber evidence="4">4.1.2.25</ecNumber>
    </recommendedName>
    <alternativeName>
        <fullName evidence="8">7,8-dihydroneopterin aldolase</fullName>
    </alternativeName>
</protein>
<proteinExistence type="inferred from homology"/>
<name>A0A3B0YUH7_9ZZZZ</name>
<dbReference type="GO" id="GO:0046656">
    <property type="term" value="P:folic acid biosynthetic process"/>
    <property type="evidence" value="ECO:0007669"/>
    <property type="project" value="UniProtKB-KW"/>
</dbReference>
<dbReference type="GO" id="GO:0005737">
    <property type="term" value="C:cytoplasm"/>
    <property type="evidence" value="ECO:0007669"/>
    <property type="project" value="TreeGrafter"/>
</dbReference>
<dbReference type="AlphaFoldDB" id="A0A3B0YUH7"/>
<evidence type="ECO:0000313" key="10">
    <source>
        <dbReference type="EMBL" id="VAW79127.1"/>
    </source>
</evidence>
<dbReference type="CDD" id="cd00534">
    <property type="entry name" value="DHNA_DHNTPE"/>
    <property type="match status" value="1"/>
</dbReference>
<evidence type="ECO:0000256" key="8">
    <source>
        <dbReference type="ARBA" id="ARBA00032903"/>
    </source>
</evidence>
<organism evidence="10">
    <name type="scientific">hydrothermal vent metagenome</name>
    <dbReference type="NCBI Taxonomy" id="652676"/>
    <lineage>
        <taxon>unclassified sequences</taxon>
        <taxon>metagenomes</taxon>
        <taxon>ecological metagenomes</taxon>
    </lineage>
</organism>
<dbReference type="SMART" id="SM00905">
    <property type="entry name" value="FolB"/>
    <property type="match status" value="1"/>
</dbReference>
<dbReference type="Gene3D" id="3.30.1130.10">
    <property type="match status" value="1"/>
</dbReference>